<organism evidence="3">
    <name type="scientific">marine metagenome</name>
    <dbReference type="NCBI Taxonomy" id="408172"/>
    <lineage>
        <taxon>unclassified sequences</taxon>
        <taxon>metagenomes</taxon>
        <taxon>ecological metagenomes</taxon>
    </lineage>
</organism>
<feature type="transmembrane region" description="Helical" evidence="2">
    <location>
        <begin position="113"/>
        <end position="133"/>
    </location>
</feature>
<keyword evidence="2" id="KW-1133">Transmembrane helix</keyword>
<keyword evidence="2" id="KW-0472">Membrane</keyword>
<gene>
    <name evidence="3" type="ORF">METZ01_LOCUS511783</name>
</gene>
<accession>A0A383EQM8</accession>
<name>A0A383EQM8_9ZZZZ</name>
<proteinExistence type="predicted"/>
<dbReference type="AlphaFoldDB" id="A0A383EQM8"/>
<feature type="compositionally biased region" description="Acidic residues" evidence="1">
    <location>
        <begin position="193"/>
        <end position="230"/>
    </location>
</feature>
<evidence type="ECO:0000256" key="2">
    <source>
        <dbReference type="SAM" id="Phobius"/>
    </source>
</evidence>
<reference evidence="3" key="1">
    <citation type="submission" date="2018-05" db="EMBL/GenBank/DDBJ databases">
        <authorList>
            <person name="Lanie J.A."/>
            <person name="Ng W.-L."/>
            <person name="Kazmierczak K.M."/>
            <person name="Andrzejewski T.M."/>
            <person name="Davidsen T.M."/>
            <person name="Wayne K.J."/>
            <person name="Tettelin H."/>
            <person name="Glass J.I."/>
            <person name="Rusch D."/>
            <person name="Podicherti R."/>
            <person name="Tsui H.-C.T."/>
            <person name="Winkler M.E."/>
        </authorList>
    </citation>
    <scope>NUCLEOTIDE SEQUENCE</scope>
</reference>
<evidence type="ECO:0000313" key="3">
    <source>
        <dbReference type="EMBL" id="SVE58929.1"/>
    </source>
</evidence>
<protein>
    <submittedName>
        <fullName evidence="3">Uncharacterized protein</fullName>
    </submittedName>
</protein>
<sequence length="230" mass="25110">HVEIRWDAAKDPQVESYWVFVGKEPFERTTDSTLVGSFDDPTTMMILTDIEGEKLDSAATHWLAIVAHDGEVHRFAVDPLEVRPWSESSFGSSEGGEGEAGRSWYDQLVDGDMNTLIAMVSAVMVLIGALMVIRPREQAAPEPWEMGAMEVELDEQMSREAAGLSDAEESLEIDDENAPGFGSVPPLPPGLVLDEDAEAPEASEEVVDELLGDESDDADLEDLDDMADDL</sequence>
<dbReference type="EMBL" id="UINC01227858">
    <property type="protein sequence ID" value="SVE58929.1"/>
    <property type="molecule type" value="Genomic_DNA"/>
</dbReference>
<evidence type="ECO:0000256" key="1">
    <source>
        <dbReference type="SAM" id="MobiDB-lite"/>
    </source>
</evidence>
<feature type="non-terminal residue" evidence="3">
    <location>
        <position position="230"/>
    </location>
</feature>
<feature type="compositionally biased region" description="Acidic residues" evidence="1">
    <location>
        <begin position="166"/>
        <end position="177"/>
    </location>
</feature>
<keyword evidence="2" id="KW-0812">Transmembrane</keyword>
<feature type="non-terminal residue" evidence="3">
    <location>
        <position position="1"/>
    </location>
</feature>
<feature type="region of interest" description="Disordered" evidence="1">
    <location>
        <begin position="157"/>
        <end position="230"/>
    </location>
</feature>